<comment type="similarity">
    <text evidence="1">Belongs to the ComF/GntX family.</text>
</comment>
<evidence type="ECO:0000259" key="2">
    <source>
        <dbReference type="Pfam" id="PF00156"/>
    </source>
</evidence>
<dbReference type="Proteomes" id="UP000019494">
    <property type="component" value="Unassembled WGS sequence"/>
</dbReference>
<feature type="domain" description="Phosphoribosyltransferase" evidence="2">
    <location>
        <begin position="173"/>
        <end position="226"/>
    </location>
</feature>
<gene>
    <name evidence="3" type="ORF">N864_13145</name>
</gene>
<evidence type="ECO:0000256" key="1">
    <source>
        <dbReference type="ARBA" id="ARBA00008007"/>
    </source>
</evidence>
<evidence type="ECO:0000313" key="4">
    <source>
        <dbReference type="Proteomes" id="UP000019494"/>
    </source>
</evidence>
<organism evidence="3 4">
    <name type="scientific">Intrasporangium chromatireducens Q5-1</name>
    <dbReference type="NCBI Taxonomy" id="584657"/>
    <lineage>
        <taxon>Bacteria</taxon>
        <taxon>Bacillati</taxon>
        <taxon>Actinomycetota</taxon>
        <taxon>Actinomycetes</taxon>
        <taxon>Micrococcales</taxon>
        <taxon>Intrasporangiaceae</taxon>
        <taxon>Intrasporangium</taxon>
    </lineage>
</organism>
<dbReference type="PANTHER" id="PTHR47505">
    <property type="entry name" value="DNA UTILIZATION PROTEIN YHGH"/>
    <property type="match status" value="1"/>
</dbReference>
<sequence>MTLRPLLDLVLPTECAGCHRTGLPWCRRCRRALDRLAFPGGPRPVTPDPPPAGVPLVYAWGAYADPLRAAITAWKDEGRRDLVAELAPLLGAALSAAVEGADGSNVPLVVPAPSSRRSRRVRGDVPLHELADRAVHLLCLPGLEVLMALDERWGVRDQSGLATTARQVNVSGAFHVPRARRPLVAGRDCIVVDDVMTTGATLVEGARALRESGARRVLGAVVAVPRRRRGGRARRAQ</sequence>
<protein>
    <submittedName>
        <fullName evidence="3">Phosphoribosyltransferase</fullName>
    </submittedName>
</protein>
<dbReference type="CDD" id="cd06223">
    <property type="entry name" value="PRTases_typeI"/>
    <property type="match status" value="1"/>
</dbReference>
<dbReference type="OrthoDB" id="5244859at2"/>
<accession>W9GD92</accession>
<dbReference type="GO" id="GO:0016757">
    <property type="term" value="F:glycosyltransferase activity"/>
    <property type="evidence" value="ECO:0007669"/>
    <property type="project" value="UniProtKB-KW"/>
</dbReference>
<dbReference type="EMBL" id="AWQS01000312">
    <property type="protein sequence ID" value="EWT04176.1"/>
    <property type="molecule type" value="Genomic_DNA"/>
</dbReference>
<keyword evidence="3" id="KW-0328">Glycosyltransferase</keyword>
<dbReference type="PANTHER" id="PTHR47505:SF1">
    <property type="entry name" value="DNA UTILIZATION PROTEIN YHGH"/>
    <property type="match status" value="1"/>
</dbReference>
<dbReference type="RefSeq" id="WP_051518851.1">
    <property type="nucleotide sequence ID" value="NZ_AWQS01000312.1"/>
</dbReference>
<dbReference type="InterPro" id="IPR000836">
    <property type="entry name" value="PRTase_dom"/>
</dbReference>
<dbReference type="InterPro" id="IPR051910">
    <property type="entry name" value="ComF/GntX_DNA_util-trans"/>
</dbReference>
<dbReference type="PATRIC" id="fig|584657.3.peg.3951"/>
<dbReference type="SUPFAM" id="SSF53271">
    <property type="entry name" value="PRTase-like"/>
    <property type="match status" value="1"/>
</dbReference>
<keyword evidence="4" id="KW-1185">Reference proteome</keyword>
<name>W9GD92_9MICO</name>
<keyword evidence="3" id="KW-0808">Transferase</keyword>
<reference evidence="4" key="1">
    <citation type="submission" date="2013-08" db="EMBL/GenBank/DDBJ databases">
        <title>Intrasporangium oryzae NRRL B-24470.</title>
        <authorList>
            <person name="Liu H."/>
            <person name="Wang G."/>
        </authorList>
    </citation>
    <scope>NUCLEOTIDE SEQUENCE [LARGE SCALE GENOMIC DNA]</scope>
    <source>
        <strain evidence="4">Q5-1</strain>
    </source>
</reference>
<dbReference type="AlphaFoldDB" id="W9GD92"/>
<dbReference type="Gene3D" id="3.40.50.2020">
    <property type="match status" value="1"/>
</dbReference>
<dbReference type="InterPro" id="IPR029057">
    <property type="entry name" value="PRTase-like"/>
</dbReference>
<dbReference type="Pfam" id="PF00156">
    <property type="entry name" value="Pribosyltran"/>
    <property type="match status" value="1"/>
</dbReference>
<comment type="caution">
    <text evidence="3">The sequence shown here is derived from an EMBL/GenBank/DDBJ whole genome shotgun (WGS) entry which is preliminary data.</text>
</comment>
<evidence type="ECO:0000313" key="3">
    <source>
        <dbReference type="EMBL" id="EWT04176.1"/>
    </source>
</evidence>
<proteinExistence type="inferred from homology"/>